<gene>
    <name evidence="7" type="ORF">N7537_008163</name>
</gene>
<proteinExistence type="inferred from homology"/>
<dbReference type="InterPro" id="IPR051209">
    <property type="entry name" value="FAD-bind_Monooxygenase_sf"/>
</dbReference>
<dbReference type="GO" id="GO:0004499">
    <property type="term" value="F:N,N-dimethylaniline monooxygenase activity"/>
    <property type="evidence" value="ECO:0007669"/>
    <property type="project" value="InterPro"/>
</dbReference>
<comment type="cofactor">
    <cofactor evidence="1">
        <name>FAD</name>
        <dbReference type="ChEBI" id="CHEBI:57692"/>
    </cofactor>
</comment>
<keyword evidence="5" id="KW-0560">Oxidoreductase</keyword>
<feature type="transmembrane region" description="Helical" evidence="6">
    <location>
        <begin position="16"/>
        <end position="33"/>
    </location>
</feature>
<keyword evidence="6" id="KW-0472">Membrane</keyword>
<dbReference type="SUPFAM" id="SSF51905">
    <property type="entry name" value="FAD/NAD(P)-binding domain"/>
    <property type="match status" value="2"/>
</dbReference>
<dbReference type="PANTHER" id="PTHR42877:SF8">
    <property type="entry name" value="MONOOXYGENASE"/>
    <property type="match status" value="1"/>
</dbReference>
<dbReference type="Gene3D" id="3.50.50.60">
    <property type="entry name" value="FAD/NAD(P)-binding domain"/>
    <property type="match status" value="2"/>
</dbReference>
<dbReference type="AlphaFoldDB" id="A0AAD6E0C7"/>
<dbReference type="InterPro" id="IPR036188">
    <property type="entry name" value="FAD/NAD-bd_sf"/>
</dbReference>
<dbReference type="GO" id="GO:0050661">
    <property type="term" value="F:NADP binding"/>
    <property type="evidence" value="ECO:0007669"/>
    <property type="project" value="InterPro"/>
</dbReference>
<reference evidence="7" key="2">
    <citation type="submission" date="2023-01" db="EMBL/GenBank/DDBJ databases">
        <authorList>
            <person name="Petersen C."/>
        </authorList>
    </citation>
    <scope>NUCLEOTIDE SEQUENCE</scope>
    <source>
        <strain evidence="7">IBT 12815</strain>
    </source>
</reference>
<dbReference type="InterPro" id="IPR020946">
    <property type="entry name" value="Flavin_mOase-like"/>
</dbReference>
<evidence type="ECO:0000256" key="3">
    <source>
        <dbReference type="ARBA" id="ARBA00022630"/>
    </source>
</evidence>
<keyword evidence="3" id="KW-0285">Flavoprotein</keyword>
<organism evidence="7 8">
    <name type="scientific">Penicillium hordei</name>
    <dbReference type="NCBI Taxonomy" id="40994"/>
    <lineage>
        <taxon>Eukaryota</taxon>
        <taxon>Fungi</taxon>
        <taxon>Dikarya</taxon>
        <taxon>Ascomycota</taxon>
        <taxon>Pezizomycotina</taxon>
        <taxon>Eurotiomycetes</taxon>
        <taxon>Eurotiomycetidae</taxon>
        <taxon>Eurotiales</taxon>
        <taxon>Aspergillaceae</taxon>
        <taxon>Penicillium</taxon>
    </lineage>
</organism>
<dbReference type="EMBL" id="JAQJAE010000004">
    <property type="protein sequence ID" value="KAJ5598079.1"/>
    <property type="molecule type" value="Genomic_DNA"/>
</dbReference>
<dbReference type="GeneID" id="81589460"/>
<evidence type="ECO:0000256" key="1">
    <source>
        <dbReference type="ARBA" id="ARBA00001974"/>
    </source>
</evidence>
<dbReference type="GO" id="GO:0050660">
    <property type="term" value="F:flavin adenine dinucleotide binding"/>
    <property type="evidence" value="ECO:0007669"/>
    <property type="project" value="InterPro"/>
</dbReference>
<dbReference type="PANTHER" id="PTHR42877">
    <property type="entry name" value="L-ORNITHINE N(5)-MONOOXYGENASE-RELATED"/>
    <property type="match status" value="1"/>
</dbReference>
<reference evidence="7" key="1">
    <citation type="journal article" date="2023" name="IMA Fungus">
        <title>Comparative genomic study of the Penicillium genus elucidates a diverse pangenome and 15 lateral gene transfer events.</title>
        <authorList>
            <person name="Petersen C."/>
            <person name="Sorensen T."/>
            <person name="Nielsen M.R."/>
            <person name="Sondergaard T.E."/>
            <person name="Sorensen J.L."/>
            <person name="Fitzpatrick D.A."/>
            <person name="Frisvad J.C."/>
            <person name="Nielsen K.L."/>
        </authorList>
    </citation>
    <scope>NUCLEOTIDE SEQUENCE</scope>
    <source>
        <strain evidence="7">IBT 12815</strain>
    </source>
</reference>
<keyword evidence="6" id="KW-1133">Transmembrane helix</keyword>
<evidence type="ECO:0000256" key="2">
    <source>
        <dbReference type="ARBA" id="ARBA00010139"/>
    </source>
</evidence>
<keyword evidence="8" id="KW-1185">Reference proteome</keyword>
<protein>
    <submittedName>
        <fullName evidence="7">FAD/NAD(P)-binding domain-containing protein</fullName>
    </submittedName>
</protein>
<evidence type="ECO:0000256" key="4">
    <source>
        <dbReference type="ARBA" id="ARBA00022827"/>
    </source>
</evidence>
<accession>A0AAD6E0C7</accession>
<comment type="similarity">
    <text evidence="2">Belongs to the FAD-binding monooxygenase family.</text>
</comment>
<evidence type="ECO:0000313" key="7">
    <source>
        <dbReference type="EMBL" id="KAJ5598079.1"/>
    </source>
</evidence>
<comment type="caution">
    <text evidence="7">The sequence shown here is derived from an EMBL/GenBank/DDBJ whole genome shotgun (WGS) entry which is preliminary data.</text>
</comment>
<name>A0AAD6E0C7_9EURO</name>
<dbReference type="RefSeq" id="XP_056751294.1">
    <property type="nucleotide sequence ID" value="XM_056899218.1"/>
</dbReference>
<evidence type="ECO:0000256" key="5">
    <source>
        <dbReference type="ARBA" id="ARBA00023002"/>
    </source>
</evidence>
<dbReference type="Pfam" id="PF00743">
    <property type="entry name" value="FMO-like"/>
    <property type="match status" value="1"/>
</dbReference>
<evidence type="ECO:0000313" key="8">
    <source>
        <dbReference type="Proteomes" id="UP001213799"/>
    </source>
</evidence>
<keyword evidence="4" id="KW-0274">FAD</keyword>
<dbReference type="Proteomes" id="UP001213799">
    <property type="component" value="Unassembled WGS sequence"/>
</dbReference>
<evidence type="ECO:0000256" key="6">
    <source>
        <dbReference type="SAM" id="Phobius"/>
    </source>
</evidence>
<sequence>MTVSKRQNRPIHANRLLRVVCIGAGVSGLYLAYRLKKSFTDFKLQIYEKNADVGGTWFENRYPGCACDIPAHNYTYTFEPNAAFSANYATAGEIAGYFSGFADKYGLREYIMCQHEVVHAHWDEGRAEWSVQVRRGADGKVLEQQCDFLINAAGILNSWKYPEIPGMESFKGTLVHTANWDEMLDMAGKKVGLIGNGSSGVQILPELQRTAQHVTAFIRSPTWISPARGMEYHQYTEEEKKNFRESPDELLAVRKETEGFMTSAALFSVFIRGSKVQEVLAQDMKAQMLAKLASNYVLAESIIPDFPLGCRRPTRENTEANLQGEKKPGIDYLESFSQPNVTAHTGTIKEVTSWGCVADDGSEHALDVLVCATGFDTSFRPRFPLVGRNAIDLATQWAEEPRNYLSLAVHNFPNYFMFLGPNCPIGSGPIIVGIEAAGDYMARFMNRWQKEGIRCFDPKVAAVDDFMEQKDLFMDTTVWRSGSGSDSDGNGKGSGSCRSWWRNYRTGKVTALWPGSTVHYLEALATPRYEDFEVEYTSSNRFAYLGNGFAQRQLAASADPTWYLRTTDEGSLLPDPMSTENVKDLRDLLAEGFAWTPTRGQ</sequence>
<keyword evidence="6" id="KW-0812">Transmembrane</keyword>